<dbReference type="EMBL" id="LAZR01063444">
    <property type="protein sequence ID" value="KKK59510.1"/>
    <property type="molecule type" value="Genomic_DNA"/>
</dbReference>
<dbReference type="AlphaFoldDB" id="A0A0F8XEW9"/>
<name>A0A0F8XEW9_9ZZZZ</name>
<reference evidence="1" key="1">
    <citation type="journal article" date="2015" name="Nature">
        <title>Complex archaea that bridge the gap between prokaryotes and eukaryotes.</title>
        <authorList>
            <person name="Spang A."/>
            <person name="Saw J.H."/>
            <person name="Jorgensen S.L."/>
            <person name="Zaremba-Niedzwiedzka K."/>
            <person name="Martijn J."/>
            <person name="Lind A.E."/>
            <person name="van Eijk R."/>
            <person name="Schleper C."/>
            <person name="Guy L."/>
            <person name="Ettema T.J."/>
        </authorList>
    </citation>
    <scope>NUCLEOTIDE SEQUENCE</scope>
</reference>
<organism evidence="1">
    <name type="scientific">marine sediment metagenome</name>
    <dbReference type="NCBI Taxonomy" id="412755"/>
    <lineage>
        <taxon>unclassified sequences</taxon>
        <taxon>metagenomes</taxon>
        <taxon>ecological metagenomes</taxon>
    </lineage>
</organism>
<proteinExistence type="predicted"/>
<feature type="non-terminal residue" evidence="1">
    <location>
        <position position="59"/>
    </location>
</feature>
<accession>A0A0F8XEW9</accession>
<evidence type="ECO:0000313" key="1">
    <source>
        <dbReference type="EMBL" id="KKK59510.1"/>
    </source>
</evidence>
<gene>
    <name evidence="1" type="ORF">LCGC14_3033690</name>
</gene>
<sequence>MSLIEQLGKDYKNLPDILAGYEKGLEEVEPHLKIKGKNLEAANAEQAGWHLYYESRRAD</sequence>
<comment type="caution">
    <text evidence="1">The sequence shown here is derived from an EMBL/GenBank/DDBJ whole genome shotgun (WGS) entry which is preliminary data.</text>
</comment>
<protein>
    <submittedName>
        <fullName evidence="1">Uncharacterized protein</fullName>
    </submittedName>
</protein>